<evidence type="ECO:0000259" key="1">
    <source>
        <dbReference type="Pfam" id="PF03184"/>
    </source>
</evidence>
<dbReference type="AlphaFoldDB" id="A0A3R6VDY4"/>
<gene>
    <name evidence="2" type="ORF">DYB32_010383</name>
</gene>
<dbReference type="Proteomes" id="UP000285060">
    <property type="component" value="Unassembled WGS sequence"/>
</dbReference>
<dbReference type="VEuPathDB" id="FungiDB:H310_15310"/>
<evidence type="ECO:0000313" key="2">
    <source>
        <dbReference type="EMBL" id="RHY18406.1"/>
    </source>
</evidence>
<dbReference type="GO" id="GO:0003676">
    <property type="term" value="F:nucleic acid binding"/>
    <property type="evidence" value="ECO:0007669"/>
    <property type="project" value="InterPro"/>
</dbReference>
<dbReference type="EMBL" id="QUSY01003195">
    <property type="protein sequence ID" value="RHY18406.1"/>
    <property type="molecule type" value="Genomic_DNA"/>
</dbReference>
<organism evidence="2 3">
    <name type="scientific">Aphanomyces invadans</name>
    <dbReference type="NCBI Taxonomy" id="157072"/>
    <lineage>
        <taxon>Eukaryota</taxon>
        <taxon>Sar</taxon>
        <taxon>Stramenopiles</taxon>
        <taxon>Oomycota</taxon>
        <taxon>Saprolegniomycetes</taxon>
        <taxon>Saprolegniales</taxon>
        <taxon>Verrucalvaceae</taxon>
        <taxon>Aphanomyces</taxon>
    </lineage>
</organism>
<dbReference type="InterPro" id="IPR004875">
    <property type="entry name" value="DDE_SF_endonuclease_dom"/>
</dbReference>
<reference evidence="2 3" key="1">
    <citation type="submission" date="2018-08" db="EMBL/GenBank/DDBJ databases">
        <title>Aphanomyces genome sequencing and annotation.</title>
        <authorList>
            <person name="Minardi D."/>
            <person name="Oidtmann B."/>
            <person name="Van Der Giezen M."/>
            <person name="Studholme D.J."/>
        </authorList>
    </citation>
    <scope>NUCLEOTIDE SEQUENCE [LARGE SCALE GENOMIC DNA]</scope>
    <source>
        <strain evidence="2 3">NJM0002</strain>
    </source>
</reference>
<evidence type="ECO:0000313" key="3">
    <source>
        <dbReference type="Proteomes" id="UP000285060"/>
    </source>
</evidence>
<dbReference type="Pfam" id="PF03184">
    <property type="entry name" value="DDE_1"/>
    <property type="match status" value="1"/>
</dbReference>
<protein>
    <recommendedName>
        <fullName evidence="1">DDE-1 domain-containing protein</fullName>
    </recommendedName>
</protein>
<proteinExistence type="predicted"/>
<comment type="caution">
    <text evidence="2">The sequence shown here is derived from an EMBL/GenBank/DDBJ whole genome shotgun (WGS) entry which is preliminary data.</text>
</comment>
<feature type="domain" description="DDE-1" evidence="1">
    <location>
        <begin position="33"/>
        <end position="175"/>
    </location>
</feature>
<accession>A0A3R6VDY4</accession>
<sequence>MLASRVKAKVVENLTKRNGFGPLVWPEIEELHERHPSRLYANPTAWWNSEISKHFLDYHFGHRKGKNLDAILLLWDDFSAHFSEDVIERAKSLNVVLEKIPPTFTWMCQPADVAWMKPLKAAMRSQWVTYMRREIQGQDRTMSTFKLRPPSREQLVEWVNESWEALPRSTIIQGFVKCKIIDGVADVPELDDGQVDVNAGPLDEISTIMDSLRIGGLSVEELDCTSDVFDQSCCHDDHDNTNA</sequence>
<keyword evidence="3" id="KW-1185">Reference proteome</keyword>
<name>A0A3R6VDY4_9STRA</name>